<dbReference type="InterPro" id="IPR027417">
    <property type="entry name" value="P-loop_NTPase"/>
</dbReference>
<keyword evidence="3" id="KW-1185">Reference proteome</keyword>
<dbReference type="KEGG" id="dsh:Dshi_3437"/>
<dbReference type="eggNOG" id="COG3893">
    <property type="taxonomic scope" value="Bacteria"/>
</dbReference>
<dbReference type="GO" id="GO:0004386">
    <property type="term" value="F:helicase activity"/>
    <property type="evidence" value="ECO:0007669"/>
    <property type="project" value="UniProtKB-KW"/>
</dbReference>
<organism evidence="2 3">
    <name type="scientific">Dinoroseobacter shibae (strain DSM 16493 / NCIMB 14021 / DFL 12)</name>
    <dbReference type="NCBI Taxonomy" id="398580"/>
    <lineage>
        <taxon>Bacteria</taxon>
        <taxon>Pseudomonadati</taxon>
        <taxon>Pseudomonadota</taxon>
        <taxon>Alphaproteobacteria</taxon>
        <taxon>Rhodobacterales</taxon>
        <taxon>Roseobacteraceae</taxon>
        <taxon>Dinoroseobacter</taxon>
    </lineage>
</organism>
<dbReference type="InterPro" id="IPR011604">
    <property type="entry name" value="PDDEXK-like_dom_sf"/>
</dbReference>
<sequence>MIQLFPAQDSPRVFGVPIGLDFPAETVAGLLERLGSQPPHALAQVEILVNTGRMQRRLQEVLSDRGRAGFLPKIRLITDLGTEAGTDPAPATLSPLRRMLDLRRLVLGLLETTPDLAPRSAALDLTISLVSLLEECEGEGVSLEQLAALDVEDLSAHWQRALAFISIIGPFLKDSGGAVGPEGRQRAAVLRKIAQWQDTPPRHPILIAGSTGSRGTTALLMTAVARLPQGALLLPGFDTDQPPKVWAEMSDALIGEDHPQFRFARLLQALDLDPASLPLWTDTAPPAPGRNRLVSLALRPAPVTDQWRAEGPDLRDLPEALANTTLIEAASQREEALSIAVALRDSAAAGKRAALITPDRGLTRQVTAALDRWRIEPDDSAGRPLVLSAPGRFLSHVAAMMGAELSASALLILLKHPLTHSERPDRGDHLRHSRDLELHLRKAPFVELSEARLRAWAASSPSRTDSPADPARAAWMDWVLATVGPLTTLEDAPLDTLATVHRNASERLAAGPGAEGAGGLWDKTAGEKAKAVLDALALEAAHGGSFASGDFAALLARMLAQEEVRDPVRPDPRIMIWGTLEARVQGADVVILAGLNDGIWPKRPDPDPWMNRKMRHEAGLLVPERQVGLSAHDFQQAMGAREVILTRATRDSEAETVPSRWLNRITNLLEGLSDESRAALAGMRTRGAAIVTRARGLDRPAAVMPLAKRPSPIPAPGQFPPRISASRVETLIRDPFEIYCGTVLGLRPLDPLDRPADAALRGTVLHKVLETALSQVMAGTEMTATLLRQIAARVLDEHVPWPEVRTQWRARFESYATQLAEAEVARLRRATPAALERRGELTLASGVRLTCEADRIDIAPDGTAIIYDYKTGTVPGEKEVEAFTKQLHLEAVIAEAGGFEDLPPLTVSEIAYLQINKDLKIRALTFEPGDVGRARDEFAKIMDDFLSGERSFTARRMPRDMKYVSDYDHLSRFGEWDQSDTPVPEEMP</sequence>
<dbReference type="Pfam" id="PF12705">
    <property type="entry name" value="PDDEXK_1"/>
    <property type="match status" value="1"/>
</dbReference>
<feature type="domain" description="PD-(D/E)XK endonuclease-like" evidence="1">
    <location>
        <begin position="722"/>
        <end position="938"/>
    </location>
</feature>
<dbReference type="InterPro" id="IPR014153">
    <property type="entry name" value="Ds_break_AddB"/>
</dbReference>
<dbReference type="Proteomes" id="UP000006833">
    <property type="component" value="Chromosome"/>
</dbReference>
<gene>
    <name evidence="2" type="primary">addB</name>
    <name evidence="2" type="ordered locus">Dshi_3437</name>
</gene>
<dbReference type="EMBL" id="CP000830">
    <property type="protein sequence ID" value="ABV95170.1"/>
    <property type="molecule type" value="Genomic_DNA"/>
</dbReference>
<dbReference type="AlphaFoldDB" id="A8LPA5"/>
<evidence type="ECO:0000313" key="2">
    <source>
        <dbReference type="EMBL" id="ABV95170.1"/>
    </source>
</evidence>
<dbReference type="eggNOG" id="COG2887">
    <property type="taxonomic scope" value="Bacteria"/>
</dbReference>
<dbReference type="HOGENOM" id="CLU_012377_0_0_5"/>
<dbReference type="SUPFAM" id="SSF52540">
    <property type="entry name" value="P-loop containing nucleoside triphosphate hydrolases"/>
    <property type="match status" value="1"/>
</dbReference>
<dbReference type="InterPro" id="IPR038726">
    <property type="entry name" value="PDDEXK_AddAB-type"/>
</dbReference>
<evidence type="ECO:0000313" key="3">
    <source>
        <dbReference type="Proteomes" id="UP000006833"/>
    </source>
</evidence>
<evidence type="ECO:0000259" key="1">
    <source>
        <dbReference type="Pfam" id="PF12705"/>
    </source>
</evidence>
<accession>A8LPA5</accession>
<reference evidence="3" key="1">
    <citation type="journal article" date="2010" name="ISME J.">
        <title>The complete genome sequence of the algal symbiont Dinoroseobacter shibae: a hitchhiker's guide to life in the sea.</title>
        <authorList>
            <person name="Wagner-Dobler I."/>
            <person name="Ballhausen B."/>
            <person name="Berger M."/>
            <person name="Brinkhoff T."/>
            <person name="Buchholz I."/>
            <person name="Bunk B."/>
            <person name="Cypionka H."/>
            <person name="Daniel R."/>
            <person name="Drepper T."/>
            <person name="Gerdts G."/>
            <person name="Hahnke S."/>
            <person name="Han C."/>
            <person name="Jahn D."/>
            <person name="Kalhoefer D."/>
            <person name="Kiss H."/>
            <person name="Klenk H.P."/>
            <person name="Kyrpides N."/>
            <person name="Liebl W."/>
            <person name="Liesegang H."/>
            <person name="Meincke L."/>
            <person name="Pati A."/>
            <person name="Petersen J."/>
            <person name="Piekarski T."/>
            <person name="Pommerenke C."/>
            <person name="Pradella S."/>
            <person name="Pukall R."/>
            <person name="Rabus R."/>
            <person name="Stackebrandt E."/>
            <person name="Thole S."/>
            <person name="Thompson L."/>
            <person name="Tielen P."/>
            <person name="Tomasch J."/>
            <person name="von Jan M."/>
            <person name="Wanphrut N."/>
            <person name="Wichels A."/>
            <person name="Zech H."/>
            <person name="Simon M."/>
        </authorList>
    </citation>
    <scope>NUCLEOTIDE SEQUENCE [LARGE SCALE GENOMIC DNA]</scope>
    <source>
        <strain evidence="3">DSM 16493 / NCIMB 14021 / DFL 12</strain>
    </source>
</reference>
<dbReference type="Gene3D" id="3.90.320.10">
    <property type="match status" value="1"/>
</dbReference>
<keyword evidence="2" id="KW-0067">ATP-binding</keyword>
<dbReference type="NCBIfam" id="TIGR02786">
    <property type="entry name" value="addB_alphas"/>
    <property type="match status" value="1"/>
</dbReference>
<keyword evidence="2" id="KW-0347">Helicase</keyword>
<dbReference type="STRING" id="398580.Dshi_3437"/>
<proteinExistence type="predicted"/>
<dbReference type="RefSeq" id="WP_012180094.1">
    <property type="nucleotide sequence ID" value="NC_009952.1"/>
</dbReference>
<keyword evidence="2" id="KW-0547">Nucleotide-binding</keyword>
<protein>
    <submittedName>
        <fullName evidence="2">Double-strand break repair helicase AddB</fullName>
    </submittedName>
</protein>
<keyword evidence="2" id="KW-0378">Hydrolase</keyword>
<dbReference type="OrthoDB" id="9780606at2"/>
<name>A8LPA5_DINSH</name>